<protein>
    <recommendedName>
        <fullName evidence="2">valine--tRNA ligase</fullName>
        <ecNumber evidence="2">6.1.1.9</ecNumber>
    </recommendedName>
    <alternativeName>
        <fullName evidence="8">Valyl-tRNA synthetase</fullName>
    </alternativeName>
</protein>
<evidence type="ECO:0000256" key="10">
    <source>
        <dbReference type="RuleBase" id="RU363035"/>
    </source>
</evidence>
<reference evidence="13" key="1">
    <citation type="submission" date="2020-11" db="EMBL/GenBank/DDBJ databases">
        <authorList>
            <person name="Tran Van P."/>
        </authorList>
    </citation>
    <scope>NUCLEOTIDE SEQUENCE</scope>
</reference>
<dbReference type="GO" id="GO:0004832">
    <property type="term" value="F:valine-tRNA ligase activity"/>
    <property type="evidence" value="ECO:0007669"/>
    <property type="project" value="UniProtKB-EC"/>
</dbReference>
<accession>A0A7R8VTL5</accession>
<evidence type="ECO:0000256" key="1">
    <source>
        <dbReference type="ARBA" id="ARBA00005594"/>
    </source>
</evidence>
<name>A0A7R8VTL5_TIMDO</name>
<dbReference type="FunFam" id="3.40.50.620:FF:000020">
    <property type="entry name" value="Valine--tRNA ligase, mitochondrial"/>
    <property type="match status" value="1"/>
</dbReference>
<dbReference type="InterPro" id="IPR033705">
    <property type="entry name" value="Anticodon_Ia_Val"/>
</dbReference>
<dbReference type="PRINTS" id="PR00986">
    <property type="entry name" value="TRNASYNTHVAL"/>
</dbReference>
<dbReference type="GO" id="GO:0005524">
    <property type="term" value="F:ATP binding"/>
    <property type="evidence" value="ECO:0007669"/>
    <property type="project" value="UniProtKB-KW"/>
</dbReference>
<evidence type="ECO:0000256" key="9">
    <source>
        <dbReference type="ARBA" id="ARBA00047552"/>
    </source>
</evidence>
<evidence type="ECO:0000313" key="13">
    <source>
        <dbReference type="EMBL" id="CAD7203294.1"/>
    </source>
</evidence>
<comment type="catalytic activity">
    <reaction evidence="9">
        <text>tRNA(Val) + L-valine + ATP = L-valyl-tRNA(Val) + AMP + diphosphate</text>
        <dbReference type="Rhea" id="RHEA:10704"/>
        <dbReference type="Rhea" id="RHEA-COMP:9672"/>
        <dbReference type="Rhea" id="RHEA-COMP:9708"/>
        <dbReference type="ChEBI" id="CHEBI:30616"/>
        <dbReference type="ChEBI" id="CHEBI:33019"/>
        <dbReference type="ChEBI" id="CHEBI:57762"/>
        <dbReference type="ChEBI" id="CHEBI:78442"/>
        <dbReference type="ChEBI" id="CHEBI:78537"/>
        <dbReference type="ChEBI" id="CHEBI:456215"/>
        <dbReference type="EC" id="6.1.1.9"/>
    </reaction>
</comment>
<dbReference type="Pfam" id="PF08264">
    <property type="entry name" value="Anticodon_1"/>
    <property type="match status" value="1"/>
</dbReference>
<dbReference type="SUPFAM" id="SSF52374">
    <property type="entry name" value="Nucleotidylyl transferase"/>
    <property type="match status" value="1"/>
</dbReference>
<dbReference type="GO" id="GO:0002161">
    <property type="term" value="F:aminoacyl-tRNA deacylase activity"/>
    <property type="evidence" value="ECO:0007669"/>
    <property type="project" value="InterPro"/>
</dbReference>
<dbReference type="InterPro" id="IPR009008">
    <property type="entry name" value="Val/Leu/Ile-tRNA-synth_edit"/>
</dbReference>
<dbReference type="EMBL" id="OA570430">
    <property type="protein sequence ID" value="CAD7203294.1"/>
    <property type="molecule type" value="Genomic_DNA"/>
</dbReference>
<dbReference type="InterPro" id="IPR014729">
    <property type="entry name" value="Rossmann-like_a/b/a_fold"/>
</dbReference>
<dbReference type="SUPFAM" id="SSF47323">
    <property type="entry name" value="Anticodon-binding domain of a subclass of class I aminoacyl-tRNA synthetases"/>
    <property type="match status" value="1"/>
</dbReference>
<evidence type="ECO:0000256" key="8">
    <source>
        <dbReference type="ARBA" id="ARBA00029936"/>
    </source>
</evidence>
<comment type="similarity">
    <text evidence="1 10">Belongs to the class-I aminoacyl-tRNA synthetase family.</text>
</comment>
<keyword evidence="7 10" id="KW-0030">Aminoacyl-tRNA synthetase</keyword>
<evidence type="ECO:0000256" key="3">
    <source>
        <dbReference type="ARBA" id="ARBA00022598"/>
    </source>
</evidence>
<dbReference type="Gene3D" id="3.90.740.10">
    <property type="entry name" value="Valyl/Leucyl/Isoleucyl-tRNA synthetase, editing domain"/>
    <property type="match status" value="2"/>
</dbReference>
<dbReference type="Gene3D" id="3.40.50.620">
    <property type="entry name" value="HUPs"/>
    <property type="match status" value="3"/>
</dbReference>
<dbReference type="CDD" id="cd07962">
    <property type="entry name" value="Anticodon_Ia_Val"/>
    <property type="match status" value="1"/>
</dbReference>
<evidence type="ECO:0000256" key="5">
    <source>
        <dbReference type="ARBA" id="ARBA00022840"/>
    </source>
</evidence>
<dbReference type="GO" id="GO:0006438">
    <property type="term" value="P:valyl-tRNA aminoacylation"/>
    <property type="evidence" value="ECO:0007669"/>
    <property type="project" value="InterPro"/>
</dbReference>
<evidence type="ECO:0000256" key="7">
    <source>
        <dbReference type="ARBA" id="ARBA00023146"/>
    </source>
</evidence>
<dbReference type="SUPFAM" id="SSF50677">
    <property type="entry name" value="ValRS/IleRS/LeuRS editing domain"/>
    <property type="match status" value="2"/>
</dbReference>
<dbReference type="PANTHER" id="PTHR11946">
    <property type="entry name" value="VALYL-TRNA SYNTHETASES"/>
    <property type="match status" value="1"/>
</dbReference>
<dbReference type="GO" id="GO:0005829">
    <property type="term" value="C:cytosol"/>
    <property type="evidence" value="ECO:0007669"/>
    <property type="project" value="TreeGrafter"/>
</dbReference>
<evidence type="ECO:0000259" key="11">
    <source>
        <dbReference type="Pfam" id="PF00133"/>
    </source>
</evidence>
<keyword evidence="5 10" id="KW-0067">ATP-binding</keyword>
<organism evidence="13">
    <name type="scientific">Timema douglasi</name>
    <name type="common">Walking stick</name>
    <dbReference type="NCBI Taxonomy" id="61478"/>
    <lineage>
        <taxon>Eukaryota</taxon>
        <taxon>Metazoa</taxon>
        <taxon>Ecdysozoa</taxon>
        <taxon>Arthropoda</taxon>
        <taxon>Hexapoda</taxon>
        <taxon>Insecta</taxon>
        <taxon>Pterygota</taxon>
        <taxon>Neoptera</taxon>
        <taxon>Polyneoptera</taxon>
        <taxon>Phasmatodea</taxon>
        <taxon>Timematodea</taxon>
        <taxon>Timematoidea</taxon>
        <taxon>Timematidae</taxon>
        <taxon>Timema</taxon>
    </lineage>
</organism>
<dbReference type="AlphaFoldDB" id="A0A7R8VTL5"/>
<dbReference type="InterPro" id="IPR001412">
    <property type="entry name" value="aa-tRNA-synth_I_CS"/>
</dbReference>
<evidence type="ECO:0000256" key="6">
    <source>
        <dbReference type="ARBA" id="ARBA00022917"/>
    </source>
</evidence>
<feature type="domain" description="Aminoacyl-tRNA synthetase class Ia" evidence="11">
    <location>
        <begin position="31"/>
        <end position="473"/>
    </location>
</feature>
<evidence type="ECO:0000259" key="12">
    <source>
        <dbReference type="Pfam" id="PF08264"/>
    </source>
</evidence>
<sequence>MTSALANYATEVDTSGALLPAYIPREVEHDWYDWWEGQGYFSPQFKSEKRFSLVLPPPNVTGTLHLGHALTCTIQDVLARWHRMRGEQVLWVPGTDHAGISTQVIVEKKLLKERGLTRHDLGREQFLQEVWKWREDKSRAIKEQLRKLGASLDWSRETFTMDAKQCDAVKEAFMRLFEAGLVYRANSLVNWSCVLQSAISDIEVEHRHFSGSTLCKVPGYDDPVEFGVISDFAYKLCDRGSVLFNFAVFIVLDGEIVVSTTRIETMLGDVAVAVHPSDTRYTHLQGVHLWHPFQHRKIPLIFDEVVDINFGTGIVELALRPRCYSIVCVDHTTARKLLLFGTGAVKITPAHDMIDLEVSKRHGLDSISVITEEGRMESNCGVYSGMKRFEARSKLLEDLHTLKLFRGKRDHSVQVPFCTRSEDVVELLLKPQWFIRCKQMAEEAAAAVQDGQLQLEPAYTEKIWYNWLYNNREVLTDTVTETVVLPPVSEVMTDTVTEMVVLPPGSDVCIDRYCYRDDTVTETVVLPPVSDVLTDTVTETVVLPPVSDVLTDTVTETVVLPPAREVLTDTVTETVVLPPVSDILLQRRLYYLLSVMYVLTDTVTETVVLPPVSDLWWGHRIPMYHCQIKDKSTRPHELWVAALSEDHARKKATLQLHLDDNQVHKLIVVQDEDVLDTWFSSALFPFSALGWPDQDQDYRQFYPLSVLETGHDILFFWVARMVMLGARLTHQIPFQKVLLHGILCDAHGRKMSKSLGNVISPENVITGISLEELQQQSHKSVEAGLLSQEECDKAVSGQAKLFPKGIPECGTDALRFTLASHNIKIMLNPPVRTYRIISALEVLLDKKQLASMQADVVKRDYSDFISKPEVNDYLKQFTSNHQISFDVSECHTNRLLCNKLWQATKYTLMCLDKATPEWPTIDDKHKMSTEQRWVLSRLGTAVAEINTALEKADFHSATQAIRTFLHYELCDIYLESTKLAMKDSGNAPLTCGTLVRCLETTLLCLSPFMPYITEELYQRLPLRSKTDSIMVASYPCTHEWSVWRDKEVEIEVQLVLNVVSAIRSLRSRCATTDTTLTVYVVSKSNNDKQVLDHLLAVMKRLSKCHDIIICTEEPSDINLSTLVDTVGPNCSVYLTTQVGVFRDDKKWSKKEARLLKELDKFVKRTSSIGYKEKTPSHVQKFQADKVGSFTDASWSVVRVVFRYCNHPDNIPQQHQTVIPHLLTIK</sequence>
<keyword evidence="6 10" id="KW-0648">Protein biosynthesis</keyword>
<keyword evidence="3 10" id="KW-0436">Ligase</keyword>
<keyword evidence="4 10" id="KW-0547">Nucleotide-binding</keyword>
<feature type="domain" description="Methionyl/Valyl/Leucyl/Isoleucyl-tRNA synthetase anticodon-binding" evidence="12">
    <location>
        <begin position="932"/>
        <end position="1068"/>
    </location>
</feature>
<dbReference type="InterPro" id="IPR002303">
    <property type="entry name" value="Valyl-tRNA_ligase"/>
</dbReference>
<proteinExistence type="inferred from homology"/>
<dbReference type="Gene3D" id="1.10.730.10">
    <property type="entry name" value="Isoleucyl-tRNA Synthetase, Domain 1"/>
    <property type="match status" value="1"/>
</dbReference>
<evidence type="ECO:0000256" key="4">
    <source>
        <dbReference type="ARBA" id="ARBA00022741"/>
    </source>
</evidence>
<dbReference type="PANTHER" id="PTHR11946:SF109">
    <property type="entry name" value="VALINE--TRNA LIGASE"/>
    <property type="match status" value="1"/>
</dbReference>
<feature type="domain" description="Aminoacyl-tRNA synthetase class Ia" evidence="11">
    <location>
        <begin position="614"/>
        <end position="821"/>
    </location>
</feature>
<dbReference type="InterPro" id="IPR009080">
    <property type="entry name" value="tRNAsynth_Ia_anticodon-bd"/>
</dbReference>
<dbReference type="InterPro" id="IPR013155">
    <property type="entry name" value="M/V/L/I-tRNA-synth_anticd-bd"/>
</dbReference>
<dbReference type="InterPro" id="IPR002300">
    <property type="entry name" value="aa-tRNA-synth_Ia"/>
</dbReference>
<dbReference type="Pfam" id="PF00133">
    <property type="entry name" value="tRNA-synt_1"/>
    <property type="match status" value="2"/>
</dbReference>
<evidence type="ECO:0000256" key="2">
    <source>
        <dbReference type="ARBA" id="ARBA00013169"/>
    </source>
</evidence>
<dbReference type="EC" id="6.1.1.9" evidence="2"/>
<dbReference type="PROSITE" id="PS00178">
    <property type="entry name" value="AA_TRNA_LIGASE_I"/>
    <property type="match status" value="1"/>
</dbReference>
<gene>
    <name evidence="13" type="ORF">TDIB3V08_LOCUS9467</name>
</gene>